<comment type="pathway">
    <text evidence="2 8">Protein modification; protein glycosylation.</text>
</comment>
<accession>A0AAV9PBZ7</accession>
<keyword evidence="7 8" id="KW-0472">Membrane</keyword>
<keyword evidence="4 8" id="KW-0812">Transmembrane</keyword>
<dbReference type="AlphaFoldDB" id="A0AAV9PBZ7"/>
<name>A0AAV9PBZ7_9PEZI</name>
<dbReference type="Pfam" id="PF23358">
    <property type="entry name" value="OST48_MD"/>
    <property type="match status" value="1"/>
</dbReference>
<organism evidence="11 12">
    <name type="scientific">Saxophila tyrrhenica</name>
    <dbReference type="NCBI Taxonomy" id="1690608"/>
    <lineage>
        <taxon>Eukaryota</taxon>
        <taxon>Fungi</taxon>
        <taxon>Dikarya</taxon>
        <taxon>Ascomycota</taxon>
        <taxon>Pezizomycotina</taxon>
        <taxon>Dothideomycetes</taxon>
        <taxon>Dothideomycetidae</taxon>
        <taxon>Mycosphaerellales</taxon>
        <taxon>Extremaceae</taxon>
        <taxon>Saxophila</taxon>
    </lineage>
</organism>
<sequence>MRLRILGLLIGLLGFVSALSAQGNKLLVILEEESEKAKYSQFWSDLQDRGFQITYRSPKDTGLSLFLHGVPAYSHLLILPPRSKGLGPQLTPNLLVDFVNQGSNILLALSSEHSVPSAINSLLLELDINLSADRNSIVVDHFNYDTKSADEKHDVLLLPSTKFSKAETKNLFSVDNLIALPHAVGQVLGNASPLLASVLNAPSTAYTYNPKEEGEALEDVFATGSQISLVSTFQARNSARFTVLGSAEAMEDKWFDASVQVPGANTKSEKTGNKDFISRLSAWTFKELGVLRVGEISHYLNEGEQKHAANRTDVGHLDLNPSIYRFKNDVHYSIEVSEWSNNAWIPFTTPPGDDLQLEFSMLSPFHRLNLKPSSKNEASTTFTADFKLPDQHGIFNFFVEYRRPFYTNVEEKRTVTVRHFAHDEWPRSFVISGAYPWISGIWVTVVGWLGFVALWLYSAPSQPKRDLKAGGGKR</sequence>
<reference evidence="11 12" key="1">
    <citation type="submission" date="2023-08" db="EMBL/GenBank/DDBJ databases">
        <title>Black Yeasts Isolated from many extreme environments.</title>
        <authorList>
            <person name="Coleine C."/>
            <person name="Stajich J.E."/>
            <person name="Selbmann L."/>
        </authorList>
    </citation>
    <scope>NUCLEOTIDE SEQUENCE [LARGE SCALE GENOMIC DNA]</scope>
    <source>
        <strain evidence="11 12">CCFEE 5935</strain>
    </source>
</reference>
<dbReference type="GO" id="GO:0018279">
    <property type="term" value="P:protein N-linked glycosylation via asparagine"/>
    <property type="evidence" value="ECO:0007669"/>
    <property type="project" value="UniProtKB-UniRule"/>
</dbReference>
<feature type="chain" id="PRO_5043100075" description="Dolichyl-diphosphooligosaccharide--protein glycosyltransferase subunit WBP1" evidence="8">
    <location>
        <begin position="19"/>
        <end position="474"/>
    </location>
</feature>
<evidence type="ECO:0000256" key="8">
    <source>
        <dbReference type="RuleBase" id="RU361142"/>
    </source>
</evidence>
<gene>
    <name evidence="11" type="primary">WBP1</name>
    <name evidence="11" type="ORF">LTR77_005194</name>
</gene>
<comment type="function">
    <text evidence="8">Subunit of the oligosaccharyl transferase (OST) complex that catalyzes the initial transfer of a defined glycan (Glc(3)Man(9)GlcNAc(2) in eukaryotes) from the lipid carrier dolichol-pyrophosphate to an asparagine residue within an Asn-X-Ser/Thr consensus motif in nascent polypeptide chains, the first step in protein N-glycosylation. N-glycosylation occurs cotranslationally and the complex associates with the Sec61 complex at the channel-forming translocon complex that mediates protein translocation across the endoplasmic reticulum (ER).</text>
</comment>
<dbReference type="RefSeq" id="XP_064659803.1">
    <property type="nucleotide sequence ID" value="XM_064802442.1"/>
</dbReference>
<evidence type="ECO:0000256" key="1">
    <source>
        <dbReference type="ARBA" id="ARBA00004479"/>
    </source>
</evidence>
<evidence type="ECO:0000256" key="5">
    <source>
        <dbReference type="ARBA" id="ARBA00022824"/>
    </source>
</evidence>
<dbReference type="GO" id="GO:0008250">
    <property type="term" value="C:oligosaccharyltransferase complex"/>
    <property type="evidence" value="ECO:0007669"/>
    <property type="project" value="TreeGrafter"/>
</dbReference>
<dbReference type="PANTHER" id="PTHR10830">
    <property type="entry name" value="DOLICHYL-DIPHOSPHOOLIGOSACCHARIDE--PROTEIN GLYCOSYLTRANSFERASE 48 KDA SUBUNIT"/>
    <property type="match status" value="1"/>
</dbReference>
<dbReference type="GO" id="GO:0016740">
    <property type="term" value="F:transferase activity"/>
    <property type="evidence" value="ECO:0007669"/>
    <property type="project" value="UniProtKB-KW"/>
</dbReference>
<evidence type="ECO:0000256" key="7">
    <source>
        <dbReference type="ARBA" id="ARBA00023136"/>
    </source>
</evidence>
<feature type="domain" description="OST48 middle" evidence="10">
    <location>
        <begin position="320"/>
        <end position="458"/>
    </location>
</feature>
<dbReference type="PANTHER" id="PTHR10830:SF0">
    <property type="entry name" value="DOLICHYL-DIPHOSPHOOLIGOSACCHARIDE--PROTEIN GLYCOSYLTRANSFERASE 48 KDA SUBUNIT"/>
    <property type="match status" value="1"/>
</dbReference>
<feature type="signal peptide" evidence="8">
    <location>
        <begin position="1"/>
        <end position="18"/>
    </location>
</feature>
<comment type="similarity">
    <text evidence="3 8">Belongs to the DDOST 48 kDa subunit family.</text>
</comment>
<comment type="caution">
    <text evidence="11">The sequence shown here is derived from an EMBL/GenBank/DDBJ whole genome shotgun (WGS) entry which is preliminary data.</text>
</comment>
<dbReference type="InterPro" id="IPR005013">
    <property type="entry name" value="DDOST_48_kDa_subunit"/>
</dbReference>
<evidence type="ECO:0000259" key="9">
    <source>
        <dbReference type="Pfam" id="PF03345"/>
    </source>
</evidence>
<evidence type="ECO:0000256" key="4">
    <source>
        <dbReference type="ARBA" id="ARBA00022692"/>
    </source>
</evidence>
<evidence type="ECO:0000313" key="11">
    <source>
        <dbReference type="EMBL" id="KAK5170605.1"/>
    </source>
</evidence>
<keyword evidence="5 8" id="KW-0256">Endoplasmic reticulum</keyword>
<dbReference type="InterPro" id="IPR055457">
    <property type="entry name" value="OST48_N"/>
</dbReference>
<dbReference type="Proteomes" id="UP001337655">
    <property type="component" value="Unassembled WGS sequence"/>
</dbReference>
<feature type="transmembrane region" description="Helical" evidence="8">
    <location>
        <begin position="434"/>
        <end position="457"/>
    </location>
</feature>
<evidence type="ECO:0000259" key="10">
    <source>
        <dbReference type="Pfam" id="PF23358"/>
    </source>
</evidence>
<keyword evidence="8" id="KW-0732">Signal</keyword>
<dbReference type="GeneID" id="89926538"/>
<keyword evidence="6 8" id="KW-1133">Transmembrane helix</keyword>
<protein>
    <recommendedName>
        <fullName evidence="8">Dolichyl-diphosphooligosaccharide--protein glycosyltransferase subunit WBP1</fullName>
        <shortName evidence="8">Oligosaccharyl transferase subunit WBP1</shortName>
    </recommendedName>
</protein>
<keyword evidence="12" id="KW-1185">Reference proteome</keyword>
<dbReference type="EMBL" id="JAVRRT010000007">
    <property type="protein sequence ID" value="KAK5170605.1"/>
    <property type="molecule type" value="Genomic_DNA"/>
</dbReference>
<evidence type="ECO:0000256" key="6">
    <source>
        <dbReference type="ARBA" id="ARBA00022989"/>
    </source>
</evidence>
<evidence type="ECO:0000313" key="12">
    <source>
        <dbReference type="Proteomes" id="UP001337655"/>
    </source>
</evidence>
<dbReference type="Pfam" id="PF03345">
    <property type="entry name" value="OST48_N"/>
    <property type="match status" value="1"/>
</dbReference>
<evidence type="ECO:0000256" key="3">
    <source>
        <dbReference type="ARBA" id="ARBA00008743"/>
    </source>
</evidence>
<feature type="domain" description="OST48 N-terminal" evidence="9">
    <location>
        <begin position="25"/>
        <end position="284"/>
    </location>
</feature>
<dbReference type="InterPro" id="IPR055459">
    <property type="entry name" value="OST48_MD"/>
</dbReference>
<comment type="subunit">
    <text evidence="8">Component of the oligosaccharyltransferase (OST) complex.</text>
</comment>
<proteinExistence type="inferred from homology"/>
<comment type="subcellular location">
    <subcellularLocation>
        <location evidence="8">Endoplasmic reticulum membrane</location>
        <topology evidence="8">Single-pass type I membrane protein</topology>
    </subcellularLocation>
    <subcellularLocation>
        <location evidence="1">Membrane</location>
        <topology evidence="1">Single-pass type I membrane protein</topology>
    </subcellularLocation>
</comment>
<evidence type="ECO:0000256" key="2">
    <source>
        <dbReference type="ARBA" id="ARBA00004922"/>
    </source>
</evidence>
<keyword evidence="11" id="KW-0808">Transferase</keyword>